<organism evidence="7 8">
    <name type="scientific">Polyrhizophydium stewartii</name>
    <dbReference type="NCBI Taxonomy" id="2732419"/>
    <lineage>
        <taxon>Eukaryota</taxon>
        <taxon>Fungi</taxon>
        <taxon>Fungi incertae sedis</taxon>
        <taxon>Chytridiomycota</taxon>
        <taxon>Chytridiomycota incertae sedis</taxon>
        <taxon>Chytridiomycetes</taxon>
        <taxon>Rhizophydiales</taxon>
        <taxon>Rhizophydiales incertae sedis</taxon>
        <taxon>Polyrhizophydium</taxon>
    </lineage>
</organism>
<accession>A0ABR4NL65</accession>
<feature type="transmembrane region" description="Helical" evidence="5">
    <location>
        <begin position="400"/>
        <end position="417"/>
    </location>
</feature>
<comment type="subcellular location">
    <subcellularLocation>
        <location evidence="1">Membrane</location>
        <topology evidence="1">Multi-pass membrane protein</topology>
    </subcellularLocation>
</comment>
<feature type="transmembrane region" description="Helical" evidence="5">
    <location>
        <begin position="371"/>
        <end position="393"/>
    </location>
</feature>
<feature type="transmembrane region" description="Helical" evidence="5">
    <location>
        <begin position="282"/>
        <end position="308"/>
    </location>
</feature>
<feature type="transmembrane region" description="Helical" evidence="5">
    <location>
        <begin position="455"/>
        <end position="474"/>
    </location>
</feature>
<evidence type="ECO:0000313" key="8">
    <source>
        <dbReference type="Proteomes" id="UP001527925"/>
    </source>
</evidence>
<dbReference type="EMBL" id="JADGIZ020000001">
    <property type="protein sequence ID" value="KAL2920260.1"/>
    <property type="molecule type" value="Genomic_DNA"/>
</dbReference>
<dbReference type="Pfam" id="PF12051">
    <property type="entry name" value="DUF3533"/>
    <property type="match status" value="1"/>
</dbReference>
<dbReference type="InterPro" id="IPR022703">
    <property type="entry name" value="DUF3533"/>
</dbReference>
<feature type="domain" description="DUF3533" evidence="6">
    <location>
        <begin position="78"/>
        <end position="465"/>
    </location>
</feature>
<evidence type="ECO:0000256" key="1">
    <source>
        <dbReference type="ARBA" id="ARBA00004141"/>
    </source>
</evidence>
<evidence type="ECO:0000259" key="6">
    <source>
        <dbReference type="Pfam" id="PF12051"/>
    </source>
</evidence>
<feature type="transmembrane region" description="Helical" evidence="5">
    <location>
        <begin position="328"/>
        <end position="351"/>
    </location>
</feature>
<dbReference type="InterPro" id="IPR051328">
    <property type="entry name" value="T7SS_ABC-Transporter"/>
</dbReference>
<feature type="transmembrane region" description="Helical" evidence="5">
    <location>
        <begin position="74"/>
        <end position="96"/>
    </location>
</feature>
<comment type="caution">
    <text evidence="7">The sequence shown here is derived from an EMBL/GenBank/DDBJ whole genome shotgun (WGS) entry which is preliminary data.</text>
</comment>
<evidence type="ECO:0000256" key="4">
    <source>
        <dbReference type="ARBA" id="ARBA00023136"/>
    </source>
</evidence>
<reference evidence="7 8" key="1">
    <citation type="submission" date="2023-09" db="EMBL/GenBank/DDBJ databases">
        <title>Pangenome analysis of Batrachochytrium dendrobatidis and related Chytrids.</title>
        <authorList>
            <person name="Yacoub M.N."/>
            <person name="Stajich J.E."/>
            <person name="James T.Y."/>
        </authorList>
    </citation>
    <scope>NUCLEOTIDE SEQUENCE [LARGE SCALE GENOMIC DNA]</scope>
    <source>
        <strain evidence="7 8">JEL0888</strain>
    </source>
</reference>
<evidence type="ECO:0000256" key="5">
    <source>
        <dbReference type="SAM" id="Phobius"/>
    </source>
</evidence>
<sequence>MSSPSEHSVSTVVDVDDKENVVVARPAASDDSAANRAAAAADAPAKPAPKVPAAVVWAKEHMVTASVFTPASTLVIILLTSIVAAFYGLGYLGVLWDPQSHLPNVKVGFVNADAGFNFSAYPPAFAQAVLQQTGGRTIGQVVEATLLAPSSAAAGLFNWQNLTGVPHDDLVNRVNNNELWNVVYIPANFSDVFLLNFNFGKPQTQLVFMNIENIYDQARQMSVVSIINAVLTAIVQTFSNAFAQKLLTSINTNPVDNITISAPNIRLIANNLHPIPNFGHNFATYVICIVLWLSGLVTATLLSVIYMIRLPFLKQHGIATHLRTPTRIILSAQTVSLLLSFLHALVAWGVYCGFVGSPTSGFNPDYNSFVVLMYTWFIAATFHSVALCLCVLLGKDNYSLIFSLLLILQLATSSAILDPDVMVGFAKVTYGLPLYYANRSLKCMILGTSCSFMPFNTGIMAIWFVGMSAITFVVGRRNVFRTRTAVNKAETA</sequence>
<keyword evidence="3 5" id="KW-1133">Transmembrane helix</keyword>
<feature type="transmembrane region" description="Helical" evidence="5">
    <location>
        <begin position="223"/>
        <end position="243"/>
    </location>
</feature>
<protein>
    <recommendedName>
        <fullName evidence="6">DUF3533 domain-containing protein</fullName>
    </recommendedName>
</protein>
<evidence type="ECO:0000313" key="7">
    <source>
        <dbReference type="EMBL" id="KAL2920260.1"/>
    </source>
</evidence>
<keyword evidence="2 5" id="KW-0812">Transmembrane</keyword>
<dbReference type="PANTHER" id="PTHR43077">
    <property type="entry name" value="TRANSPORT PERMEASE YVFS-RELATED"/>
    <property type="match status" value="1"/>
</dbReference>
<name>A0ABR4NL65_9FUNG</name>
<keyword evidence="8" id="KW-1185">Reference proteome</keyword>
<gene>
    <name evidence="7" type="ORF">HK105_200329</name>
</gene>
<evidence type="ECO:0000256" key="3">
    <source>
        <dbReference type="ARBA" id="ARBA00022989"/>
    </source>
</evidence>
<proteinExistence type="predicted"/>
<dbReference type="Proteomes" id="UP001527925">
    <property type="component" value="Unassembled WGS sequence"/>
</dbReference>
<keyword evidence="4 5" id="KW-0472">Membrane</keyword>
<evidence type="ECO:0000256" key="2">
    <source>
        <dbReference type="ARBA" id="ARBA00022692"/>
    </source>
</evidence>
<dbReference type="PANTHER" id="PTHR43077:SF10">
    <property type="entry name" value="TRANSPORT PERMEASE PROTEIN"/>
    <property type="match status" value="1"/>
</dbReference>